<name>A0A5S4G0J0_9ACTN</name>
<dbReference type="CDD" id="cd16936">
    <property type="entry name" value="HATPase_RsbW-like"/>
    <property type="match status" value="1"/>
</dbReference>
<keyword evidence="3" id="KW-0547">Nucleotide-binding</keyword>
<dbReference type="PANTHER" id="PTHR35526:SF3">
    <property type="entry name" value="ANTI-SIGMA-F FACTOR RSBW"/>
    <property type="match status" value="1"/>
</dbReference>
<dbReference type="SUPFAM" id="SSF55874">
    <property type="entry name" value="ATPase domain of HSP90 chaperone/DNA topoisomerase II/histidine kinase"/>
    <property type="match status" value="1"/>
</dbReference>
<evidence type="ECO:0000313" key="4">
    <source>
        <dbReference type="Proteomes" id="UP000305238"/>
    </source>
</evidence>
<keyword evidence="4" id="KW-1185">Reference proteome</keyword>
<dbReference type="AlphaFoldDB" id="A0A5S4G0J0"/>
<dbReference type="EMBL" id="VCKZ01000563">
    <property type="protein sequence ID" value="TMR26362.1"/>
    <property type="molecule type" value="Genomic_DNA"/>
</dbReference>
<evidence type="ECO:0000313" key="3">
    <source>
        <dbReference type="EMBL" id="TMR26362.1"/>
    </source>
</evidence>
<evidence type="ECO:0000256" key="1">
    <source>
        <dbReference type="ARBA" id="ARBA00022527"/>
    </source>
</evidence>
<keyword evidence="3" id="KW-0067">ATP-binding</keyword>
<evidence type="ECO:0000259" key="2">
    <source>
        <dbReference type="Pfam" id="PF13581"/>
    </source>
</evidence>
<dbReference type="GO" id="GO:0005524">
    <property type="term" value="F:ATP binding"/>
    <property type="evidence" value="ECO:0007669"/>
    <property type="project" value="UniProtKB-KW"/>
</dbReference>
<proteinExistence type="predicted"/>
<sequence>MDDQVPVFEMPESREIRMTLLGVDCSVSLARELVRYALLNWGCDRELIDDSVVVMSEIVTNAVEAARGRLLRIRVALSNGAPVLECWDPSPELPCASVAGLDALSGRGLAIIAAYAKDTGVRPSATGEGKIVWALMPVPERALGQ</sequence>
<keyword evidence="1" id="KW-0808">Transferase</keyword>
<organism evidence="3 4">
    <name type="scientific">Actinomadura geliboluensis</name>
    <dbReference type="NCBI Taxonomy" id="882440"/>
    <lineage>
        <taxon>Bacteria</taxon>
        <taxon>Bacillati</taxon>
        <taxon>Actinomycetota</taxon>
        <taxon>Actinomycetes</taxon>
        <taxon>Streptosporangiales</taxon>
        <taxon>Thermomonosporaceae</taxon>
        <taxon>Actinomadura</taxon>
    </lineage>
</organism>
<protein>
    <submittedName>
        <fullName evidence="3">ATP-binding protein</fullName>
    </submittedName>
</protein>
<dbReference type="Pfam" id="PF13581">
    <property type="entry name" value="HATPase_c_2"/>
    <property type="match status" value="1"/>
</dbReference>
<dbReference type="InterPro" id="IPR003594">
    <property type="entry name" value="HATPase_dom"/>
</dbReference>
<dbReference type="GO" id="GO:0004674">
    <property type="term" value="F:protein serine/threonine kinase activity"/>
    <property type="evidence" value="ECO:0007669"/>
    <property type="project" value="UniProtKB-KW"/>
</dbReference>
<dbReference type="InterPro" id="IPR050267">
    <property type="entry name" value="Anti-sigma-factor_SerPK"/>
</dbReference>
<reference evidence="3 4" key="1">
    <citation type="submission" date="2019-05" db="EMBL/GenBank/DDBJ databases">
        <title>Draft genome sequence of Actinomadura geliboluensis A8036.</title>
        <authorList>
            <person name="Saricaoglu S."/>
            <person name="Isik K."/>
        </authorList>
    </citation>
    <scope>NUCLEOTIDE SEQUENCE [LARGE SCALE GENOMIC DNA]</scope>
    <source>
        <strain evidence="3 4">A8036</strain>
    </source>
</reference>
<dbReference type="PANTHER" id="PTHR35526">
    <property type="entry name" value="ANTI-SIGMA-F FACTOR RSBW-RELATED"/>
    <property type="match status" value="1"/>
</dbReference>
<dbReference type="Gene3D" id="3.30.565.10">
    <property type="entry name" value="Histidine kinase-like ATPase, C-terminal domain"/>
    <property type="match status" value="1"/>
</dbReference>
<accession>A0A5S4G0J0</accession>
<feature type="domain" description="Histidine kinase/HSP90-like ATPase" evidence="2">
    <location>
        <begin position="27"/>
        <end position="133"/>
    </location>
</feature>
<comment type="caution">
    <text evidence="3">The sequence shown here is derived from an EMBL/GenBank/DDBJ whole genome shotgun (WGS) entry which is preliminary data.</text>
</comment>
<keyword evidence="1" id="KW-0723">Serine/threonine-protein kinase</keyword>
<gene>
    <name evidence="3" type="ORF">ETD96_41340</name>
</gene>
<dbReference type="OrthoDB" id="3852691at2"/>
<dbReference type="Proteomes" id="UP000305238">
    <property type="component" value="Unassembled WGS sequence"/>
</dbReference>
<dbReference type="InterPro" id="IPR036890">
    <property type="entry name" value="HATPase_C_sf"/>
</dbReference>
<keyword evidence="1" id="KW-0418">Kinase</keyword>